<dbReference type="InterPro" id="IPR023210">
    <property type="entry name" value="NADP_OxRdtase_dom"/>
</dbReference>
<feature type="domain" description="NADP-dependent oxidoreductase" evidence="7">
    <location>
        <begin position="29"/>
        <end position="264"/>
    </location>
</feature>
<evidence type="ECO:0000256" key="6">
    <source>
        <dbReference type="PIRSR" id="PIRSR000097-3"/>
    </source>
</evidence>
<dbReference type="CDD" id="cd19071">
    <property type="entry name" value="AKR_AKR1-5-like"/>
    <property type="match status" value="1"/>
</dbReference>
<evidence type="ECO:0000256" key="3">
    <source>
        <dbReference type="ARBA" id="ARBA00023002"/>
    </source>
</evidence>
<dbReference type="PROSITE" id="PS00063">
    <property type="entry name" value="ALDOKETO_REDUCTASE_3"/>
    <property type="match status" value="1"/>
</dbReference>
<evidence type="ECO:0000313" key="8">
    <source>
        <dbReference type="EMBL" id="SDS33388.1"/>
    </source>
</evidence>
<proteinExistence type="inferred from homology"/>
<dbReference type="PROSITE" id="PS00798">
    <property type="entry name" value="ALDOKETO_REDUCTASE_1"/>
    <property type="match status" value="1"/>
</dbReference>
<evidence type="ECO:0000259" key="7">
    <source>
        <dbReference type="Pfam" id="PF00248"/>
    </source>
</evidence>
<comment type="similarity">
    <text evidence="1">Belongs to the aldo/keto reductase family.</text>
</comment>
<dbReference type="InterPro" id="IPR036812">
    <property type="entry name" value="NAD(P)_OxRdtase_dom_sf"/>
</dbReference>
<name>A0A1H1RCG4_9CORY</name>
<dbReference type="eggNOG" id="COG0656">
    <property type="taxonomic scope" value="Bacteria"/>
</dbReference>
<evidence type="ECO:0000256" key="1">
    <source>
        <dbReference type="ARBA" id="ARBA00007905"/>
    </source>
</evidence>
<gene>
    <name evidence="8" type="ORF">SAMN04488539_1465</name>
</gene>
<dbReference type="Pfam" id="PF00248">
    <property type="entry name" value="Aldo_ket_red"/>
    <property type="match status" value="1"/>
</dbReference>
<evidence type="ECO:0000256" key="2">
    <source>
        <dbReference type="ARBA" id="ARBA00022857"/>
    </source>
</evidence>
<protein>
    <submittedName>
        <fullName evidence="8">2,5-diketo-D-gluconate reductase A</fullName>
    </submittedName>
</protein>
<dbReference type="PIRSF" id="PIRSF000097">
    <property type="entry name" value="AKR"/>
    <property type="match status" value="1"/>
</dbReference>
<feature type="active site" description="Proton donor" evidence="4">
    <location>
        <position position="53"/>
    </location>
</feature>
<dbReference type="AlphaFoldDB" id="A0A1H1RCG4"/>
<dbReference type="STRING" id="1203190.GCA_000312345_01455"/>
<dbReference type="InterPro" id="IPR018170">
    <property type="entry name" value="Aldo/ket_reductase_CS"/>
</dbReference>
<feature type="site" description="Lowers pKa of active site Tyr" evidence="6">
    <location>
        <position position="82"/>
    </location>
</feature>
<keyword evidence="2" id="KW-0521">NADP</keyword>
<evidence type="ECO:0000256" key="5">
    <source>
        <dbReference type="PIRSR" id="PIRSR000097-2"/>
    </source>
</evidence>
<accession>A0A1H1RCG4</accession>
<dbReference type="PANTHER" id="PTHR11732">
    <property type="entry name" value="ALDO/KETO REDUCTASE"/>
    <property type="match status" value="1"/>
</dbReference>
<dbReference type="InterPro" id="IPR020471">
    <property type="entry name" value="AKR"/>
</dbReference>
<keyword evidence="3" id="KW-0560">Oxidoreductase</keyword>
<dbReference type="FunFam" id="3.20.20.100:FF:000002">
    <property type="entry name" value="2,5-diketo-D-gluconic acid reductase A"/>
    <property type="match status" value="1"/>
</dbReference>
<organism evidence="8 9">
    <name type="scientific">Corynebacterium timonense</name>
    <dbReference type="NCBI Taxonomy" id="441500"/>
    <lineage>
        <taxon>Bacteria</taxon>
        <taxon>Bacillati</taxon>
        <taxon>Actinomycetota</taxon>
        <taxon>Actinomycetes</taxon>
        <taxon>Mycobacteriales</taxon>
        <taxon>Corynebacteriaceae</taxon>
        <taxon>Corynebacterium</taxon>
    </lineage>
</organism>
<dbReference type="EMBL" id="LT629765">
    <property type="protein sequence ID" value="SDS33388.1"/>
    <property type="molecule type" value="Genomic_DNA"/>
</dbReference>
<keyword evidence="9" id="KW-1185">Reference proteome</keyword>
<reference evidence="8 9" key="1">
    <citation type="submission" date="2016-10" db="EMBL/GenBank/DDBJ databases">
        <authorList>
            <person name="de Groot N.N."/>
        </authorList>
    </citation>
    <scope>NUCLEOTIDE SEQUENCE [LARGE SCALE GENOMIC DNA]</scope>
    <source>
        <strain evidence="8 9">DSM 45434</strain>
    </source>
</reference>
<feature type="binding site" evidence="5">
    <location>
        <position position="113"/>
    </location>
    <ligand>
        <name>substrate</name>
    </ligand>
</feature>
<dbReference type="PRINTS" id="PR00069">
    <property type="entry name" value="ALDKETRDTASE"/>
</dbReference>
<sequence>MGVMRIPVTTLNDGHDLPLIGAGTYKLVGEDVGTIVRTAIELGYRHIDTASLYGNEVEVGKAIRDAIAAGDVTREELFVTTKLWNDDQHRAGEAYQESLKRLGLDFIDLYLVHWPWPQRGLYIEAFEQLARLQGLGQLQSVGVANFYPEVLDEIIDATGVVPALNQVELHVGFTQPELRAYHREKGILTEAWAPLARGANFDAPEIVAVADKHGATPAQVALAYLMGLGCSVIPKTANPQRLVENLAAVDLRLDNEDVATLDAVQGGRMSGDPRTFPEEGR</sequence>
<evidence type="ECO:0000256" key="4">
    <source>
        <dbReference type="PIRSR" id="PIRSR000097-1"/>
    </source>
</evidence>
<dbReference type="Proteomes" id="UP000182237">
    <property type="component" value="Chromosome I"/>
</dbReference>
<dbReference type="GO" id="GO:0016616">
    <property type="term" value="F:oxidoreductase activity, acting on the CH-OH group of donors, NAD or NADP as acceptor"/>
    <property type="evidence" value="ECO:0007669"/>
    <property type="project" value="UniProtKB-ARBA"/>
</dbReference>
<dbReference type="Gene3D" id="3.20.20.100">
    <property type="entry name" value="NADP-dependent oxidoreductase domain"/>
    <property type="match status" value="1"/>
</dbReference>
<evidence type="ECO:0000313" key="9">
    <source>
        <dbReference type="Proteomes" id="UP000182237"/>
    </source>
</evidence>
<dbReference type="SUPFAM" id="SSF51430">
    <property type="entry name" value="NAD(P)-linked oxidoreductase"/>
    <property type="match status" value="1"/>
</dbReference>